<dbReference type="Pfam" id="PF13176">
    <property type="entry name" value="TPR_7"/>
    <property type="match status" value="1"/>
</dbReference>
<dbReference type="NCBIfam" id="TIGR00254">
    <property type="entry name" value="GGDEF"/>
    <property type="match status" value="1"/>
</dbReference>
<evidence type="ECO:0000259" key="6">
    <source>
        <dbReference type="PROSITE" id="PS50887"/>
    </source>
</evidence>
<dbReference type="InterPro" id="IPR000160">
    <property type="entry name" value="GGDEF_dom"/>
</dbReference>
<dbReference type="InterPro" id="IPR050469">
    <property type="entry name" value="Diguanylate_Cyclase"/>
</dbReference>
<feature type="transmembrane region" description="Helical" evidence="4">
    <location>
        <begin position="452"/>
        <end position="470"/>
    </location>
</feature>
<dbReference type="InterPro" id="IPR019734">
    <property type="entry name" value="TPR_rpt"/>
</dbReference>
<dbReference type="PANTHER" id="PTHR45138:SF24">
    <property type="entry name" value="DIGUANYLATE CYCLASE DGCC-RELATED"/>
    <property type="match status" value="1"/>
</dbReference>
<dbReference type="PROSITE" id="PS50887">
    <property type="entry name" value="GGDEF"/>
    <property type="match status" value="1"/>
</dbReference>
<dbReference type="SUPFAM" id="SSF55073">
    <property type="entry name" value="Nucleotide cyclase"/>
    <property type="match status" value="1"/>
</dbReference>
<keyword evidence="4" id="KW-0812">Transmembrane</keyword>
<protein>
    <recommendedName>
        <fullName evidence="1">diguanylate cyclase</fullName>
        <ecNumber evidence="1">2.7.7.65</ecNumber>
    </recommendedName>
</protein>
<evidence type="ECO:0000256" key="5">
    <source>
        <dbReference type="SAM" id="SignalP"/>
    </source>
</evidence>
<feature type="chain" id="PRO_5045306985" description="diguanylate cyclase" evidence="5">
    <location>
        <begin position="23"/>
        <end position="652"/>
    </location>
</feature>
<dbReference type="EC" id="2.7.7.65" evidence="1"/>
<dbReference type="PROSITE" id="PS50005">
    <property type="entry name" value="TPR"/>
    <property type="match status" value="2"/>
</dbReference>
<feature type="repeat" description="TPR" evidence="2">
    <location>
        <begin position="174"/>
        <end position="207"/>
    </location>
</feature>
<dbReference type="CDD" id="cd01949">
    <property type="entry name" value="GGDEF"/>
    <property type="match status" value="1"/>
</dbReference>
<dbReference type="Pfam" id="PF13181">
    <property type="entry name" value="TPR_8"/>
    <property type="match status" value="1"/>
</dbReference>
<evidence type="ECO:0000256" key="2">
    <source>
        <dbReference type="PROSITE-ProRule" id="PRU00339"/>
    </source>
</evidence>
<gene>
    <name evidence="7" type="ORF">NP165_06940</name>
</gene>
<evidence type="ECO:0000256" key="4">
    <source>
        <dbReference type="SAM" id="Phobius"/>
    </source>
</evidence>
<evidence type="ECO:0000313" key="7">
    <source>
        <dbReference type="EMBL" id="UUM29462.1"/>
    </source>
</evidence>
<keyword evidence="8" id="KW-1185">Reference proteome</keyword>
<reference evidence="7" key="1">
    <citation type="submission" date="2022-07" db="EMBL/GenBank/DDBJ databases">
        <title>Complete genome of Vibrio japonicus strain JCM 31412T and phylogenomic assessment of the Nereis clade of the genus Vibrio.</title>
        <authorList>
            <person name="Shlafstein M.D."/>
            <person name="Emsley S.A."/>
            <person name="Ushijima B."/>
            <person name="Videau P."/>
            <person name="Saw J.H."/>
        </authorList>
    </citation>
    <scope>NUCLEOTIDE SEQUENCE</scope>
    <source>
        <strain evidence="7">JCM 31412</strain>
    </source>
</reference>
<dbReference type="EMBL" id="CP102096">
    <property type="protein sequence ID" value="UUM29462.1"/>
    <property type="molecule type" value="Genomic_DNA"/>
</dbReference>
<dbReference type="Proteomes" id="UP001058602">
    <property type="component" value="Chromosome 1"/>
</dbReference>
<dbReference type="Pfam" id="PF00990">
    <property type="entry name" value="GGDEF"/>
    <property type="match status" value="1"/>
</dbReference>
<keyword evidence="4" id="KW-0472">Membrane</keyword>
<keyword evidence="5" id="KW-0732">Signal</keyword>
<dbReference type="Gene3D" id="1.25.40.10">
    <property type="entry name" value="Tetratricopeptide repeat domain"/>
    <property type="match status" value="2"/>
</dbReference>
<sequence length="652" mass="73902">MKRLSIRILAAALLSISLTTSAQDDLSNWEAAYHEVLAQDEQRALAMLQDRYNALPPGIEKLYISSKIHGYMTLRGQPYFGNALTYDPEYSGLEQSLIEALNKEEQLDFDAAIKEYVSLLKYSIESQQLEGEVLFEYHLCRVLNRRGQFSQASLYCTSLHDHLNNTSFSILPRYRALHVIGNNYDFTGEYQKALDVFKEYLSSIPEHVDPSGVYNDSALVLSNLGKIELAKEYLQVAINQRTETASQLELAQSHYNMGDILLAEGDFEDAIEHFQKTESIVQYFNYLYGLTYAQLGLGKAHIELGKFNSGNKYLLDALESASIQGNDQIRGEIYLALAKGHQKQNKYILAEDFSSNANALADRINSEHLKGLALQSLASIAEDQGKYRQALTHYQEFVKIELDKRDKKHQSAYLALDSERQKYARIQQDIAFTQKNLEQKQKIEQMSSENKLLYLVIACLILLLFGSYYTRRKMVKVAEMDLLTGAWTRAAAIRNIKKLPRTRDDNHKHLVILFDLDDFKQINDAYGHPTGDIALSHVSKLVKGQLSPRDIFARLGGEEFAVVIKNIDELDVKEKVENLHAAIAQTAFEAENHEKLNITASFSYLSTSKSLADFDDLYSILDQALYQVKKSGKNQIIDAFNEPITLSTAAYV</sequence>
<organism evidence="7 8">
    <name type="scientific">Vibrio japonicus</name>
    <dbReference type="NCBI Taxonomy" id="1824638"/>
    <lineage>
        <taxon>Bacteria</taxon>
        <taxon>Pseudomonadati</taxon>
        <taxon>Pseudomonadota</taxon>
        <taxon>Gammaproteobacteria</taxon>
        <taxon>Vibrionales</taxon>
        <taxon>Vibrionaceae</taxon>
        <taxon>Vibrio</taxon>
    </lineage>
</organism>
<keyword evidence="4" id="KW-1133">Transmembrane helix</keyword>
<keyword evidence="3" id="KW-0175">Coiled coil</keyword>
<dbReference type="InterPro" id="IPR043128">
    <property type="entry name" value="Rev_trsase/Diguanyl_cyclase"/>
</dbReference>
<dbReference type="SMART" id="SM00028">
    <property type="entry name" value="TPR"/>
    <property type="match status" value="4"/>
</dbReference>
<dbReference type="Gene3D" id="3.30.70.270">
    <property type="match status" value="1"/>
</dbReference>
<dbReference type="SUPFAM" id="SSF48452">
    <property type="entry name" value="TPR-like"/>
    <property type="match status" value="3"/>
</dbReference>
<evidence type="ECO:0000256" key="1">
    <source>
        <dbReference type="ARBA" id="ARBA00012528"/>
    </source>
</evidence>
<evidence type="ECO:0000256" key="3">
    <source>
        <dbReference type="SAM" id="Coils"/>
    </source>
</evidence>
<name>A0ABY5LBN0_9VIBR</name>
<dbReference type="InterPro" id="IPR011990">
    <property type="entry name" value="TPR-like_helical_dom_sf"/>
</dbReference>
<feature type="repeat" description="TPR" evidence="2">
    <location>
        <begin position="251"/>
        <end position="284"/>
    </location>
</feature>
<evidence type="ECO:0000313" key="8">
    <source>
        <dbReference type="Proteomes" id="UP001058602"/>
    </source>
</evidence>
<keyword evidence="2" id="KW-0802">TPR repeat</keyword>
<feature type="signal peptide" evidence="5">
    <location>
        <begin position="1"/>
        <end position="22"/>
    </location>
</feature>
<proteinExistence type="predicted"/>
<feature type="coiled-coil region" evidence="3">
    <location>
        <begin position="416"/>
        <end position="443"/>
    </location>
</feature>
<dbReference type="PANTHER" id="PTHR45138">
    <property type="entry name" value="REGULATORY COMPONENTS OF SENSORY TRANSDUCTION SYSTEM"/>
    <property type="match status" value="1"/>
</dbReference>
<accession>A0ABY5LBN0</accession>
<dbReference type="RefSeq" id="WP_257083253.1">
    <property type="nucleotide sequence ID" value="NZ_CP102096.1"/>
</dbReference>
<dbReference type="SMART" id="SM00267">
    <property type="entry name" value="GGDEF"/>
    <property type="match status" value="1"/>
</dbReference>
<dbReference type="Pfam" id="PF13424">
    <property type="entry name" value="TPR_12"/>
    <property type="match status" value="1"/>
</dbReference>
<dbReference type="InterPro" id="IPR029787">
    <property type="entry name" value="Nucleotide_cyclase"/>
</dbReference>
<feature type="domain" description="GGDEF" evidence="6">
    <location>
        <begin position="507"/>
        <end position="642"/>
    </location>
</feature>